<keyword evidence="3" id="KW-1185">Reference proteome</keyword>
<proteinExistence type="predicted"/>
<dbReference type="Proteomes" id="UP001054252">
    <property type="component" value="Unassembled WGS sequence"/>
</dbReference>
<sequence length="157" mass="17459">MDKFFKSSALSSLLLAFLALSTTSSRILLAEARVAHFFAMQGAKPEFEMKCLIHLWQNARNSSLSSPRSRYLENPLNEKDGEVFQECHALCPASGFPSFIKHLCVDTLSGGKGSSFSHFSAIKEALIPYHQSIVHRRSLNSKADSSSSSSNWRYKPT</sequence>
<dbReference type="EMBL" id="BPVZ01000001">
    <property type="protein sequence ID" value="GKU86238.1"/>
    <property type="molecule type" value="Genomic_DNA"/>
</dbReference>
<feature type="chain" id="PRO_5043708427" evidence="1">
    <location>
        <begin position="25"/>
        <end position="157"/>
    </location>
</feature>
<keyword evidence="1" id="KW-0732">Signal</keyword>
<comment type="caution">
    <text evidence="2">The sequence shown here is derived from an EMBL/GenBank/DDBJ whole genome shotgun (WGS) entry which is preliminary data.</text>
</comment>
<dbReference type="AlphaFoldDB" id="A0AAV5HBQ1"/>
<reference evidence="2 3" key="1">
    <citation type="journal article" date="2021" name="Commun. Biol.">
        <title>The genome of Shorea leprosula (Dipterocarpaceae) highlights the ecological relevance of drought in aseasonal tropical rainforests.</title>
        <authorList>
            <person name="Ng K.K.S."/>
            <person name="Kobayashi M.J."/>
            <person name="Fawcett J.A."/>
            <person name="Hatakeyama M."/>
            <person name="Paape T."/>
            <person name="Ng C.H."/>
            <person name="Ang C.C."/>
            <person name="Tnah L.H."/>
            <person name="Lee C.T."/>
            <person name="Nishiyama T."/>
            <person name="Sese J."/>
            <person name="O'Brien M.J."/>
            <person name="Copetti D."/>
            <person name="Mohd Noor M.I."/>
            <person name="Ong R.C."/>
            <person name="Putra M."/>
            <person name="Sireger I.Z."/>
            <person name="Indrioko S."/>
            <person name="Kosugi Y."/>
            <person name="Izuno A."/>
            <person name="Isagi Y."/>
            <person name="Lee S.L."/>
            <person name="Shimizu K.K."/>
        </authorList>
    </citation>
    <scope>NUCLEOTIDE SEQUENCE [LARGE SCALE GENOMIC DNA]</scope>
    <source>
        <strain evidence="2">214</strain>
    </source>
</reference>
<protein>
    <submittedName>
        <fullName evidence="2">Uncharacterized protein</fullName>
    </submittedName>
</protein>
<evidence type="ECO:0000256" key="1">
    <source>
        <dbReference type="SAM" id="SignalP"/>
    </source>
</evidence>
<evidence type="ECO:0000313" key="3">
    <source>
        <dbReference type="Proteomes" id="UP001054252"/>
    </source>
</evidence>
<evidence type="ECO:0000313" key="2">
    <source>
        <dbReference type="EMBL" id="GKU86238.1"/>
    </source>
</evidence>
<gene>
    <name evidence="2" type="ORF">SLEP1_g787</name>
</gene>
<accession>A0AAV5HBQ1</accession>
<organism evidence="2 3">
    <name type="scientific">Rubroshorea leprosula</name>
    <dbReference type="NCBI Taxonomy" id="152421"/>
    <lineage>
        <taxon>Eukaryota</taxon>
        <taxon>Viridiplantae</taxon>
        <taxon>Streptophyta</taxon>
        <taxon>Embryophyta</taxon>
        <taxon>Tracheophyta</taxon>
        <taxon>Spermatophyta</taxon>
        <taxon>Magnoliopsida</taxon>
        <taxon>eudicotyledons</taxon>
        <taxon>Gunneridae</taxon>
        <taxon>Pentapetalae</taxon>
        <taxon>rosids</taxon>
        <taxon>malvids</taxon>
        <taxon>Malvales</taxon>
        <taxon>Dipterocarpaceae</taxon>
        <taxon>Rubroshorea</taxon>
    </lineage>
</organism>
<name>A0AAV5HBQ1_9ROSI</name>
<feature type="signal peptide" evidence="1">
    <location>
        <begin position="1"/>
        <end position="24"/>
    </location>
</feature>